<evidence type="ECO:0000256" key="3">
    <source>
        <dbReference type="ARBA" id="ARBA00022598"/>
    </source>
</evidence>
<dbReference type="InterPro" id="IPR018027">
    <property type="entry name" value="Asn/Gln_amidotransferase"/>
</dbReference>
<dbReference type="InterPro" id="IPR017958">
    <property type="entry name" value="Gln-tRNA_amidoTrfase_suB_CS"/>
</dbReference>
<feature type="non-terminal residue" evidence="11">
    <location>
        <position position="1"/>
    </location>
</feature>
<reference evidence="11" key="1">
    <citation type="submission" date="2018-05" db="EMBL/GenBank/DDBJ databases">
        <authorList>
            <person name="Lanie J.A."/>
            <person name="Ng W.-L."/>
            <person name="Kazmierczak K.M."/>
            <person name="Andrzejewski T.M."/>
            <person name="Davidsen T.M."/>
            <person name="Wayne K.J."/>
            <person name="Tettelin H."/>
            <person name="Glass J.I."/>
            <person name="Rusch D."/>
            <person name="Podicherti R."/>
            <person name="Tsui H.-C.T."/>
            <person name="Winkler M.E."/>
        </authorList>
    </citation>
    <scope>NUCLEOTIDE SEQUENCE</scope>
</reference>
<evidence type="ECO:0000313" key="11">
    <source>
        <dbReference type="EMBL" id="SVD30815.1"/>
    </source>
</evidence>
<dbReference type="EMBL" id="UINC01142467">
    <property type="protein sequence ID" value="SVD30815.1"/>
    <property type="molecule type" value="Genomic_DNA"/>
</dbReference>
<dbReference type="InterPro" id="IPR014746">
    <property type="entry name" value="Gln_synth/guanido_kin_cat_dom"/>
</dbReference>
<dbReference type="SUPFAM" id="SSF55931">
    <property type="entry name" value="Glutamine synthetase/guanido kinase"/>
    <property type="match status" value="1"/>
</dbReference>
<dbReference type="Pfam" id="PF02637">
    <property type="entry name" value="GatB_Yqey"/>
    <property type="match status" value="1"/>
</dbReference>
<organism evidence="11">
    <name type="scientific">marine metagenome</name>
    <dbReference type="NCBI Taxonomy" id="408172"/>
    <lineage>
        <taxon>unclassified sequences</taxon>
        <taxon>metagenomes</taxon>
        <taxon>ecological metagenomes</taxon>
    </lineage>
</organism>
<sequence length="295" mass="33711">GITRIHLEEDAGKLMHQEVGDSSMVDLNRAGIPLVEIVSEPELSSSEEAKVYMEKMHAILTALHICSGDMEKGHMRCDANISIRPKGQQEFGTRTEIKNLNSFRFVKQALDYEIERHREEILDGRELVQETRLWDSERKLTFSMRSKEEAEEYRYFPDPDLPLVELDKNWINELQQQLPELPDARRMRYQEKLGLSDYDAEVLSMSGEYSDYFEDVLAAGGDPKQACNWILGELTRMMNEKDQGLRELGIDPPRLSELISLIQKGTISGKIAKGLLPEIQNNTKSVQELVDAKGL</sequence>
<dbReference type="NCBIfam" id="NF004012">
    <property type="entry name" value="PRK05477.1-2"/>
    <property type="match status" value="1"/>
</dbReference>
<dbReference type="GO" id="GO:0006412">
    <property type="term" value="P:translation"/>
    <property type="evidence" value="ECO:0007669"/>
    <property type="project" value="UniProtKB-KW"/>
</dbReference>
<dbReference type="InterPro" id="IPR004413">
    <property type="entry name" value="GatB"/>
</dbReference>
<dbReference type="InterPro" id="IPR006075">
    <property type="entry name" value="Asn/Gln-tRNA_Trfase_suB/E_cat"/>
</dbReference>
<keyword evidence="3" id="KW-0436">Ligase</keyword>
<evidence type="ECO:0000259" key="10">
    <source>
        <dbReference type="SMART" id="SM00845"/>
    </source>
</evidence>
<keyword evidence="4" id="KW-0547">Nucleotide-binding</keyword>
<evidence type="ECO:0000256" key="8">
    <source>
        <dbReference type="ARBA" id="ARBA00047380"/>
    </source>
</evidence>
<dbReference type="GO" id="GO:0070681">
    <property type="term" value="P:glutaminyl-tRNAGln biosynthesis via transamidation"/>
    <property type="evidence" value="ECO:0007669"/>
    <property type="project" value="TreeGrafter"/>
</dbReference>
<comment type="catalytic activity">
    <reaction evidence="9">
        <text>L-glutamyl-tRNA(Gln) + L-glutamine + ATP + H2O = L-glutaminyl-tRNA(Gln) + L-glutamate + ADP + phosphate + H(+)</text>
        <dbReference type="Rhea" id="RHEA:17521"/>
        <dbReference type="Rhea" id="RHEA-COMP:9681"/>
        <dbReference type="Rhea" id="RHEA-COMP:9684"/>
        <dbReference type="ChEBI" id="CHEBI:15377"/>
        <dbReference type="ChEBI" id="CHEBI:15378"/>
        <dbReference type="ChEBI" id="CHEBI:29985"/>
        <dbReference type="ChEBI" id="CHEBI:30616"/>
        <dbReference type="ChEBI" id="CHEBI:43474"/>
        <dbReference type="ChEBI" id="CHEBI:58359"/>
        <dbReference type="ChEBI" id="CHEBI:78520"/>
        <dbReference type="ChEBI" id="CHEBI:78521"/>
        <dbReference type="ChEBI" id="CHEBI:456216"/>
    </reaction>
</comment>
<comment type="similarity">
    <text evidence="1">Belongs to the GatB/GatE family. GatB subfamily.</text>
</comment>
<evidence type="ECO:0000256" key="5">
    <source>
        <dbReference type="ARBA" id="ARBA00022840"/>
    </source>
</evidence>
<evidence type="ECO:0000256" key="6">
    <source>
        <dbReference type="ARBA" id="ARBA00022917"/>
    </source>
</evidence>
<evidence type="ECO:0000256" key="2">
    <source>
        <dbReference type="ARBA" id="ARBA00011123"/>
    </source>
</evidence>
<dbReference type="Pfam" id="PF02934">
    <property type="entry name" value="GatB_N"/>
    <property type="match status" value="1"/>
</dbReference>
<evidence type="ECO:0000256" key="7">
    <source>
        <dbReference type="ARBA" id="ARBA00024799"/>
    </source>
</evidence>
<dbReference type="AlphaFoldDB" id="A0A382UAA6"/>
<dbReference type="InterPro" id="IPR003789">
    <property type="entry name" value="Asn/Gln_tRNA_amidoTrase-B-like"/>
</dbReference>
<dbReference type="InterPro" id="IPR042114">
    <property type="entry name" value="GatB_C_1"/>
</dbReference>
<dbReference type="PANTHER" id="PTHR11659">
    <property type="entry name" value="GLUTAMYL-TRNA GLN AMIDOTRANSFERASE SUBUNIT B MITOCHONDRIAL AND PROKARYOTIC PET112-RELATED"/>
    <property type="match status" value="1"/>
</dbReference>
<feature type="non-terminal residue" evidence="11">
    <location>
        <position position="295"/>
    </location>
</feature>
<keyword evidence="5" id="KW-0067">ATP-binding</keyword>
<dbReference type="Gene3D" id="1.10.150.380">
    <property type="entry name" value="GatB domain, N-terminal subdomain"/>
    <property type="match status" value="1"/>
</dbReference>
<dbReference type="GO" id="GO:0005524">
    <property type="term" value="F:ATP binding"/>
    <property type="evidence" value="ECO:0007669"/>
    <property type="project" value="UniProtKB-KW"/>
</dbReference>
<accession>A0A382UAA6</accession>
<dbReference type="PANTHER" id="PTHR11659:SF0">
    <property type="entry name" value="GLUTAMYL-TRNA(GLN) AMIDOTRANSFERASE SUBUNIT B, MITOCHONDRIAL"/>
    <property type="match status" value="1"/>
</dbReference>
<keyword evidence="6" id="KW-0648">Protein biosynthesis</keyword>
<protein>
    <recommendedName>
        <fullName evidence="10">Asn/Gln amidotransferase domain-containing protein</fullName>
    </recommendedName>
</protein>
<feature type="domain" description="Asn/Gln amidotransferase" evidence="10">
    <location>
        <begin position="211"/>
        <end position="295"/>
    </location>
</feature>
<evidence type="ECO:0000256" key="1">
    <source>
        <dbReference type="ARBA" id="ARBA00005306"/>
    </source>
</evidence>
<dbReference type="GO" id="GO:0050567">
    <property type="term" value="F:glutaminyl-tRNA synthase (glutamine-hydrolyzing) activity"/>
    <property type="evidence" value="ECO:0007669"/>
    <property type="project" value="TreeGrafter"/>
</dbReference>
<name>A0A382UAA6_9ZZZZ</name>
<dbReference type="InterPro" id="IPR017959">
    <property type="entry name" value="Asn/Gln-tRNA_amidoTrfase_suB/E"/>
</dbReference>
<comment type="catalytic activity">
    <reaction evidence="8">
        <text>L-aspartyl-tRNA(Asn) + L-glutamine + ATP + H2O = L-asparaginyl-tRNA(Asn) + L-glutamate + ADP + phosphate + 2 H(+)</text>
        <dbReference type="Rhea" id="RHEA:14513"/>
        <dbReference type="Rhea" id="RHEA-COMP:9674"/>
        <dbReference type="Rhea" id="RHEA-COMP:9677"/>
        <dbReference type="ChEBI" id="CHEBI:15377"/>
        <dbReference type="ChEBI" id="CHEBI:15378"/>
        <dbReference type="ChEBI" id="CHEBI:29985"/>
        <dbReference type="ChEBI" id="CHEBI:30616"/>
        <dbReference type="ChEBI" id="CHEBI:43474"/>
        <dbReference type="ChEBI" id="CHEBI:58359"/>
        <dbReference type="ChEBI" id="CHEBI:78515"/>
        <dbReference type="ChEBI" id="CHEBI:78516"/>
        <dbReference type="ChEBI" id="CHEBI:456216"/>
    </reaction>
</comment>
<dbReference type="SMART" id="SM00845">
    <property type="entry name" value="GatB_Yqey"/>
    <property type="match status" value="1"/>
</dbReference>
<dbReference type="SUPFAM" id="SSF89095">
    <property type="entry name" value="GatB/YqeY motif"/>
    <property type="match status" value="1"/>
</dbReference>
<dbReference type="NCBIfam" id="TIGR00133">
    <property type="entry name" value="gatB"/>
    <property type="match status" value="1"/>
</dbReference>
<dbReference type="PROSITE" id="PS01234">
    <property type="entry name" value="GATB"/>
    <property type="match status" value="1"/>
</dbReference>
<comment type="subunit">
    <text evidence="2">Heterotrimer of A, B and C subunits.</text>
</comment>
<proteinExistence type="inferred from homology"/>
<comment type="function">
    <text evidence="7">Allows the formation of correctly charged Asn-tRNA(Asn) or Gln-tRNA(Gln) through the transamidation of misacylated Asp-tRNA(Asn) or Glu-tRNA(Gln) in organisms which lack either or both of asparaginyl-tRNA or glutaminyl-tRNA synthetases. The reaction takes place in the presence of glutamine and ATP through an activated phospho-Asp-tRNA(Asn) or phospho-Glu-tRNA(Gln).</text>
</comment>
<gene>
    <name evidence="11" type="ORF">METZ01_LOCUS383669</name>
</gene>
<evidence type="ECO:0000256" key="4">
    <source>
        <dbReference type="ARBA" id="ARBA00022741"/>
    </source>
</evidence>
<evidence type="ECO:0000256" key="9">
    <source>
        <dbReference type="ARBA" id="ARBA00047913"/>
    </source>
</evidence>
<dbReference type="FunFam" id="1.10.150.380:FF:000001">
    <property type="entry name" value="Aspartyl/glutamyl-tRNA(Asn/Gln) amidotransferase subunit B"/>
    <property type="match status" value="1"/>
</dbReference>